<dbReference type="GO" id="GO:0004722">
    <property type="term" value="F:protein serine/threonine phosphatase activity"/>
    <property type="evidence" value="ECO:0007669"/>
    <property type="project" value="UniProtKB-EC"/>
</dbReference>
<proteinExistence type="inferred from homology"/>
<evidence type="ECO:0000256" key="2">
    <source>
        <dbReference type="ARBA" id="ARBA00022801"/>
    </source>
</evidence>
<protein>
    <submittedName>
        <fullName evidence="9">Dual specificity protein phosphatase 22-B</fullName>
    </submittedName>
</protein>
<evidence type="ECO:0000256" key="6">
    <source>
        <dbReference type="SAM" id="MobiDB-lite"/>
    </source>
</evidence>
<evidence type="ECO:0000256" key="4">
    <source>
        <dbReference type="ARBA" id="ARBA00047761"/>
    </source>
</evidence>
<feature type="compositionally biased region" description="Low complexity" evidence="6">
    <location>
        <begin position="171"/>
        <end position="189"/>
    </location>
</feature>
<evidence type="ECO:0000256" key="1">
    <source>
        <dbReference type="ARBA" id="ARBA00008601"/>
    </source>
</evidence>
<dbReference type="PANTHER" id="PTHR45948">
    <property type="entry name" value="DUAL SPECIFICITY PROTEIN PHOSPHATASE DDB_G0269404-RELATED"/>
    <property type="match status" value="1"/>
</dbReference>
<evidence type="ECO:0000259" key="7">
    <source>
        <dbReference type="PROSITE" id="PS50054"/>
    </source>
</evidence>
<dbReference type="InterPro" id="IPR000387">
    <property type="entry name" value="Tyr_Pase_dom"/>
</dbReference>
<dbReference type="STRING" id="48709.A0A1D2MMY2"/>
<comment type="caution">
    <text evidence="9">The sequence shown here is derived from an EMBL/GenBank/DDBJ whole genome shotgun (WGS) entry which is preliminary data.</text>
</comment>
<dbReference type="AlphaFoldDB" id="A0A1D2MMY2"/>
<keyword evidence="3" id="KW-0904">Protein phosphatase</keyword>
<dbReference type="InterPro" id="IPR020422">
    <property type="entry name" value="TYR_PHOSPHATASE_DUAL_dom"/>
</dbReference>
<evidence type="ECO:0000256" key="3">
    <source>
        <dbReference type="ARBA" id="ARBA00022912"/>
    </source>
</evidence>
<feature type="domain" description="Tyrosine specific protein phosphatases" evidence="8">
    <location>
        <begin position="18"/>
        <end position="76"/>
    </location>
</feature>
<dbReference type="EMBL" id="LJIJ01000847">
    <property type="protein sequence ID" value="ODM94184.1"/>
    <property type="molecule type" value="Genomic_DNA"/>
</dbReference>
<evidence type="ECO:0000313" key="10">
    <source>
        <dbReference type="Proteomes" id="UP000094527"/>
    </source>
</evidence>
<dbReference type="Gene3D" id="3.90.190.10">
    <property type="entry name" value="Protein tyrosine phosphatase superfamily"/>
    <property type="match status" value="1"/>
</dbReference>
<dbReference type="SMART" id="SM00195">
    <property type="entry name" value="DSPc"/>
    <property type="match status" value="1"/>
</dbReference>
<gene>
    <name evidence="9" type="ORF">Ocin01_12498</name>
</gene>
<dbReference type="GO" id="GO:0007165">
    <property type="term" value="P:signal transduction"/>
    <property type="evidence" value="ECO:0007669"/>
    <property type="project" value="TreeGrafter"/>
</dbReference>
<dbReference type="OrthoDB" id="9979246at2759"/>
<dbReference type="InterPro" id="IPR029021">
    <property type="entry name" value="Prot-tyrosine_phosphatase-like"/>
</dbReference>
<comment type="catalytic activity">
    <reaction evidence="4">
        <text>O-phospho-L-seryl-[protein] + H2O = L-seryl-[protein] + phosphate</text>
        <dbReference type="Rhea" id="RHEA:20629"/>
        <dbReference type="Rhea" id="RHEA-COMP:9863"/>
        <dbReference type="Rhea" id="RHEA-COMP:11604"/>
        <dbReference type="ChEBI" id="CHEBI:15377"/>
        <dbReference type="ChEBI" id="CHEBI:29999"/>
        <dbReference type="ChEBI" id="CHEBI:43474"/>
        <dbReference type="ChEBI" id="CHEBI:83421"/>
        <dbReference type="EC" id="3.1.3.16"/>
    </reaction>
</comment>
<feature type="compositionally biased region" description="Polar residues" evidence="6">
    <location>
        <begin position="190"/>
        <end position="202"/>
    </location>
</feature>
<feature type="compositionally biased region" description="Low complexity" evidence="6">
    <location>
        <begin position="312"/>
        <end position="336"/>
    </location>
</feature>
<dbReference type="SUPFAM" id="SSF52799">
    <property type="entry name" value="(Phosphotyrosine protein) phosphatases II"/>
    <property type="match status" value="1"/>
</dbReference>
<sequence length="360" mass="39298">DKEYLCIMASDSPYQNLSQYFPACNDFIQSARIQGGNVLIHCLAGMSRSVTIAVAYIMSITSLKWNEALKVVRGARAVSNPNSGFQKQLQEFESTKLPEERRRLLEKFPGTTYFENDEEQCKKLLVAYNNLLLSRAICEGRCTSAKVCPTGTCRAHASPRLGRHKSITERSMSQEQSSSSSQFRGSTKSLDSGSEQPQSTEPPGSPRSWERHYGCWKNHFRHRPGTSSTPSTPILYRAARPQRTDSVTSISSISSLSSLPGQMIINEDVKDPISSVSSVLERNPFLATQSCPNSPRRTPRKPPARAEVSNLVRISSISSVSSREKLNTTTTSNTSGAAGGSGNSSNSSSKATGGGPHHNF</sequence>
<dbReference type="Proteomes" id="UP000094527">
    <property type="component" value="Unassembled WGS sequence"/>
</dbReference>
<reference evidence="9 10" key="1">
    <citation type="journal article" date="2016" name="Genome Biol. Evol.">
        <title>Gene Family Evolution Reflects Adaptation to Soil Environmental Stressors in the Genome of the Collembolan Orchesella cincta.</title>
        <authorList>
            <person name="Faddeeva-Vakhrusheva A."/>
            <person name="Derks M.F."/>
            <person name="Anvar S.Y."/>
            <person name="Agamennone V."/>
            <person name="Suring W."/>
            <person name="Smit S."/>
            <person name="van Straalen N.M."/>
            <person name="Roelofs D."/>
        </authorList>
    </citation>
    <scope>NUCLEOTIDE SEQUENCE [LARGE SCALE GENOMIC DNA]</scope>
    <source>
        <tissue evidence="9">Mixed pool</tissue>
    </source>
</reference>
<accession>A0A1D2MMY2</accession>
<dbReference type="GO" id="GO:0005829">
    <property type="term" value="C:cytosol"/>
    <property type="evidence" value="ECO:0007669"/>
    <property type="project" value="TreeGrafter"/>
</dbReference>
<feature type="region of interest" description="Disordered" evidence="6">
    <location>
        <begin position="153"/>
        <end position="209"/>
    </location>
</feature>
<feature type="region of interest" description="Disordered" evidence="6">
    <location>
        <begin position="286"/>
        <end position="360"/>
    </location>
</feature>
<keyword evidence="10" id="KW-1185">Reference proteome</keyword>
<keyword evidence="2" id="KW-0378">Hydrolase</keyword>
<feature type="domain" description="Tyrosine-protein phosphatase" evidence="7">
    <location>
        <begin position="1"/>
        <end position="98"/>
    </location>
</feature>
<feature type="non-terminal residue" evidence="9">
    <location>
        <position position="1"/>
    </location>
</feature>
<dbReference type="Pfam" id="PF00782">
    <property type="entry name" value="DSPc"/>
    <property type="match status" value="1"/>
</dbReference>
<name>A0A1D2MMY2_ORCCI</name>
<dbReference type="PANTHER" id="PTHR45948:SF2">
    <property type="entry name" value="DUAL SPECIFICITY PROTEIN PHOSPHATASE"/>
    <property type="match status" value="1"/>
</dbReference>
<dbReference type="InterPro" id="IPR000340">
    <property type="entry name" value="Dual-sp_phosphatase_cat-dom"/>
</dbReference>
<comment type="catalytic activity">
    <reaction evidence="5">
        <text>O-phospho-L-threonyl-[protein] + H2O = L-threonyl-[protein] + phosphate</text>
        <dbReference type="Rhea" id="RHEA:47004"/>
        <dbReference type="Rhea" id="RHEA-COMP:11060"/>
        <dbReference type="Rhea" id="RHEA-COMP:11605"/>
        <dbReference type="ChEBI" id="CHEBI:15377"/>
        <dbReference type="ChEBI" id="CHEBI:30013"/>
        <dbReference type="ChEBI" id="CHEBI:43474"/>
        <dbReference type="ChEBI" id="CHEBI:61977"/>
        <dbReference type="EC" id="3.1.3.16"/>
    </reaction>
</comment>
<evidence type="ECO:0000259" key="8">
    <source>
        <dbReference type="PROSITE" id="PS50056"/>
    </source>
</evidence>
<dbReference type="GO" id="GO:0004725">
    <property type="term" value="F:protein tyrosine phosphatase activity"/>
    <property type="evidence" value="ECO:0007669"/>
    <property type="project" value="TreeGrafter"/>
</dbReference>
<evidence type="ECO:0000313" key="9">
    <source>
        <dbReference type="EMBL" id="ODM94184.1"/>
    </source>
</evidence>
<comment type="similarity">
    <text evidence="1">Belongs to the protein-tyrosine phosphatase family. Non-receptor class dual specificity subfamily.</text>
</comment>
<dbReference type="PROSITE" id="PS50054">
    <property type="entry name" value="TYR_PHOSPHATASE_DUAL"/>
    <property type="match status" value="1"/>
</dbReference>
<organism evidence="9 10">
    <name type="scientific">Orchesella cincta</name>
    <name type="common">Springtail</name>
    <name type="synonym">Podura cincta</name>
    <dbReference type="NCBI Taxonomy" id="48709"/>
    <lineage>
        <taxon>Eukaryota</taxon>
        <taxon>Metazoa</taxon>
        <taxon>Ecdysozoa</taxon>
        <taxon>Arthropoda</taxon>
        <taxon>Hexapoda</taxon>
        <taxon>Collembola</taxon>
        <taxon>Entomobryomorpha</taxon>
        <taxon>Entomobryoidea</taxon>
        <taxon>Orchesellidae</taxon>
        <taxon>Orchesellinae</taxon>
        <taxon>Orchesella</taxon>
    </lineage>
</organism>
<dbReference type="PROSITE" id="PS50056">
    <property type="entry name" value="TYR_PHOSPHATASE_2"/>
    <property type="match status" value="1"/>
</dbReference>
<evidence type="ECO:0000256" key="5">
    <source>
        <dbReference type="ARBA" id="ARBA00048336"/>
    </source>
</evidence>